<dbReference type="EMBL" id="GBRH01271324">
    <property type="protein sequence ID" value="JAD26571.1"/>
    <property type="molecule type" value="Transcribed_RNA"/>
</dbReference>
<proteinExistence type="predicted"/>
<name>A0A0A8YKA7_ARUDO</name>
<accession>A0A0A8YKA7</accession>
<protein>
    <submittedName>
        <fullName evidence="1">Uncharacterized protein</fullName>
    </submittedName>
</protein>
<reference evidence="1" key="2">
    <citation type="journal article" date="2015" name="Data Brief">
        <title>Shoot transcriptome of the giant reed, Arundo donax.</title>
        <authorList>
            <person name="Barrero R.A."/>
            <person name="Guerrero F.D."/>
            <person name="Moolhuijzen P."/>
            <person name="Goolsby J.A."/>
            <person name="Tidwell J."/>
            <person name="Bellgard S.E."/>
            <person name="Bellgard M.I."/>
        </authorList>
    </citation>
    <scope>NUCLEOTIDE SEQUENCE</scope>
    <source>
        <tissue evidence="1">Shoot tissue taken approximately 20 cm above the soil surface</tissue>
    </source>
</reference>
<evidence type="ECO:0000313" key="1">
    <source>
        <dbReference type="EMBL" id="JAD26571.1"/>
    </source>
</evidence>
<organism evidence="1">
    <name type="scientific">Arundo donax</name>
    <name type="common">Giant reed</name>
    <name type="synonym">Donax arundinaceus</name>
    <dbReference type="NCBI Taxonomy" id="35708"/>
    <lineage>
        <taxon>Eukaryota</taxon>
        <taxon>Viridiplantae</taxon>
        <taxon>Streptophyta</taxon>
        <taxon>Embryophyta</taxon>
        <taxon>Tracheophyta</taxon>
        <taxon>Spermatophyta</taxon>
        <taxon>Magnoliopsida</taxon>
        <taxon>Liliopsida</taxon>
        <taxon>Poales</taxon>
        <taxon>Poaceae</taxon>
        <taxon>PACMAD clade</taxon>
        <taxon>Arundinoideae</taxon>
        <taxon>Arundineae</taxon>
        <taxon>Arundo</taxon>
    </lineage>
</organism>
<dbReference type="AlphaFoldDB" id="A0A0A8YKA7"/>
<reference evidence="1" key="1">
    <citation type="submission" date="2014-09" db="EMBL/GenBank/DDBJ databases">
        <authorList>
            <person name="Magalhaes I.L.F."/>
            <person name="Oliveira U."/>
            <person name="Santos F.R."/>
            <person name="Vidigal T.H.D.A."/>
            <person name="Brescovit A.D."/>
            <person name="Santos A.J."/>
        </authorList>
    </citation>
    <scope>NUCLEOTIDE SEQUENCE</scope>
    <source>
        <tissue evidence="1">Shoot tissue taken approximately 20 cm above the soil surface</tissue>
    </source>
</reference>
<sequence length="17" mass="1938">MMMLKQKTGMVHSLCSL</sequence>